<accession>A0A1T2GDW8</accession>
<name>A0A1T2GDW8_SOVGS</name>
<dbReference type="PROSITE" id="PS51330">
    <property type="entry name" value="DHFR_2"/>
    <property type="match status" value="1"/>
</dbReference>
<sequence length="153" mass="17211">MTRNRIIGRNNELPWHLPADLKHFKALTMGKPIIMGRKTWESLPGLLPGRQHIVVTRNPDYVAEDATIALSLDEAIAAAGDVPEVMIIGGANVYQQAIEIADTLYITKIDTEVDGDASFPPLDKTVWKQSQHEPHTADEKNPYDYSFITYRRI</sequence>
<gene>
    <name evidence="10" type="ORF">BOV88_06575</name>
</gene>
<dbReference type="PANTHER" id="PTHR48069">
    <property type="entry name" value="DIHYDROFOLATE REDUCTASE"/>
    <property type="match status" value="1"/>
</dbReference>
<keyword evidence="4 8" id="KW-0554">One-carbon metabolism</keyword>
<evidence type="ECO:0000256" key="8">
    <source>
        <dbReference type="PIRNR" id="PIRNR000194"/>
    </source>
</evidence>
<evidence type="ECO:0000256" key="5">
    <source>
        <dbReference type="ARBA" id="ARBA00022857"/>
    </source>
</evidence>
<keyword evidence="5 8" id="KW-0521">NADP</keyword>
<dbReference type="GO" id="GO:0006730">
    <property type="term" value="P:one-carbon metabolic process"/>
    <property type="evidence" value="ECO:0007669"/>
    <property type="project" value="UniProtKB-KW"/>
</dbReference>
<evidence type="ECO:0000256" key="2">
    <source>
        <dbReference type="ARBA" id="ARBA00009539"/>
    </source>
</evidence>
<dbReference type="InterPro" id="IPR024072">
    <property type="entry name" value="DHFR-like_dom_sf"/>
</dbReference>
<dbReference type="PANTHER" id="PTHR48069:SF3">
    <property type="entry name" value="DIHYDROFOLATE REDUCTASE"/>
    <property type="match status" value="1"/>
</dbReference>
<dbReference type="GO" id="GO:0070401">
    <property type="term" value="F:NADP+ binding"/>
    <property type="evidence" value="ECO:0007669"/>
    <property type="project" value="UniProtKB-ARBA"/>
</dbReference>
<evidence type="ECO:0000256" key="3">
    <source>
        <dbReference type="ARBA" id="ARBA00012856"/>
    </source>
</evidence>
<evidence type="ECO:0000313" key="11">
    <source>
        <dbReference type="Proteomes" id="UP000190962"/>
    </source>
</evidence>
<dbReference type="InterPro" id="IPR001796">
    <property type="entry name" value="DHFR_dom"/>
</dbReference>
<dbReference type="OrthoDB" id="9804315at2"/>
<reference evidence="10 11" key="1">
    <citation type="submission" date="2016-11" db="EMBL/GenBank/DDBJ databases">
        <title>Mixed transmission modes and dynamic genome evolution in an obligate animal-bacterial symbiosis.</title>
        <authorList>
            <person name="Russell S.L."/>
            <person name="Corbett-Detig R.B."/>
            <person name="Cavanaugh C.M."/>
        </authorList>
    </citation>
    <scope>NUCLEOTIDE SEQUENCE [LARGE SCALE GENOMIC DNA]</scope>
    <source>
        <strain evidence="10">MA-KB16</strain>
    </source>
</reference>
<comment type="catalytic activity">
    <reaction evidence="8">
        <text>(6S)-5,6,7,8-tetrahydrofolate + NADP(+) = 7,8-dihydrofolate + NADPH + H(+)</text>
        <dbReference type="Rhea" id="RHEA:15009"/>
        <dbReference type="ChEBI" id="CHEBI:15378"/>
        <dbReference type="ChEBI" id="CHEBI:57451"/>
        <dbReference type="ChEBI" id="CHEBI:57453"/>
        <dbReference type="ChEBI" id="CHEBI:57783"/>
        <dbReference type="ChEBI" id="CHEBI:58349"/>
        <dbReference type="EC" id="1.5.1.3"/>
    </reaction>
</comment>
<organism evidence="10 11">
    <name type="scientific">Solemya velum gill symbiont</name>
    <dbReference type="NCBI Taxonomy" id="2340"/>
    <lineage>
        <taxon>Bacteria</taxon>
        <taxon>Pseudomonadati</taxon>
        <taxon>Pseudomonadota</taxon>
        <taxon>Gammaproteobacteria</taxon>
        <taxon>sulfur-oxidizing symbionts</taxon>
    </lineage>
</organism>
<dbReference type="Gene3D" id="3.40.430.10">
    <property type="entry name" value="Dihydrofolate Reductase, subunit A"/>
    <property type="match status" value="1"/>
</dbReference>
<dbReference type="AlphaFoldDB" id="A0A1T2GDW8"/>
<dbReference type="CDD" id="cd00209">
    <property type="entry name" value="DHFR"/>
    <property type="match status" value="1"/>
</dbReference>
<dbReference type="GO" id="GO:0004146">
    <property type="term" value="F:dihydrofolate reductase activity"/>
    <property type="evidence" value="ECO:0007669"/>
    <property type="project" value="UniProtKB-EC"/>
</dbReference>
<dbReference type="FunFam" id="3.40.430.10:FF:000001">
    <property type="entry name" value="Dihydrofolate reductase"/>
    <property type="match status" value="1"/>
</dbReference>
<dbReference type="GO" id="GO:0046655">
    <property type="term" value="P:folic acid metabolic process"/>
    <property type="evidence" value="ECO:0007669"/>
    <property type="project" value="TreeGrafter"/>
</dbReference>
<evidence type="ECO:0000256" key="1">
    <source>
        <dbReference type="ARBA" id="ARBA00004903"/>
    </source>
</evidence>
<dbReference type="EC" id="1.5.1.3" evidence="3 8"/>
<comment type="pathway">
    <text evidence="1 8">Cofactor biosynthesis; tetrahydrofolate biosynthesis; 5,6,7,8-tetrahydrofolate from 7,8-dihydrofolate: step 1/1.</text>
</comment>
<comment type="caution">
    <text evidence="10">The sequence shown here is derived from an EMBL/GenBank/DDBJ whole genome shotgun (WGS) entry which is preliminary data.</text>
</comment>
<proteinExistence type="inferred from homology"/>
<dbReference type="Pfam" id="PF00186">
    <property type="entry name" value="DHFR_1"/>
    <property type="match status" value="1"/>
</dbReference>
<dbReference type="GO" id="GO:0046654">
    <property type="term" value="P:tetrahydrofolate biosynthetic process"/>
    <property type="evidence" value="ECO:0007669"/>
    <property type="project" value="UniProtKB-UniPathway"/>
</dbReference>
<dbReference type="InterPro" id="IPR012259">
    <property type="entry name" value="DHFR"/>
</dbReference>
<protein>
    <recommendedName>
        <fullName evidence="3 8">Dihydrofolate reductase</fullName>
        <ecNumber evidence="3 8">1.5.1.3</ecNumber>
    </recommendedName>
</protein>
<evidence type="ECO:0000313" key="10">
    <source>
        <dbReference type="EMBL" id="OOY35194.1"/>
    </source>
</evidence>
<keyword evidence="6 8" id="KW-0560">Oxidoreductase</keyword>
<evidence type="ECO:0000256" key="7">
    <source>
        <dbReference type="ARBA" id="ARBA00025067"/>
    </source>
</evidence>
<evidence type="ECO:0000256" key="6">
    <source>
        <dbReference type="ARBA" id="ARBA00023002"/>
    </source>
</evidence>
<dbReference type="EMBL" id="MPNX01000007">
    <property type="protein sequence ID" value="OOY35194.1"/>
    <property type="molecule type" value="Genomic_DNA"/>
</dbReference>
<dbReference type="SUPFAM" id="SSF53597">
    <property type="entry name" value="Dihydrofolate reductase-like"/>
    <property type="match status" value="1"/>
</dbReference>
<dbReference type="PRINTS" id="PR00070">
    <property type="entry name" value="DHFR"/>
</dbReference>
<dbReference type="GO" id="GO:0005829">
    <property type="term" value="C:cytosol"/>
    <property type="evidence" value="ECO:0007669"/>
    <property type="project" value="TreeGrafter"/>
</dbReference>
<evidence type="ECO:0000259" key="9">
    <source>
        <dbReference type="PROSITE" id="PS51330"/>
    </source>
</evidence>
<feature type="domain" description="DHFR" evidence="9">
    <location>
        <begin position="1"/>
        <end position="152"/>
    </location>
</feature>
<dbReference type="Proteomes" id="UP000190962">
    <property type="component" value="Unassembled WGS sequence"/>
</dbReference>
<comment type="function">
    <text evidence="7 8">Key enzyme in folate metabolism. Catalyzes an essential reaction for de novo glycine and purine synthesis, and for DNA precursor synthesis.</text>
</comment>
<evidence type="ECO:0000256" key="4">
    <source>
        <dbReference type="ARBA" id="ARBA00022563"/>
    </source>
</evidence>
<dbReference type="PIRSF" id="PIRSF000194">
    <property type="entry name" value="DHFR"/>
    <property type="match status" value="1"/>
</dbReference>
<dbReference type="GO" id="GO:0046452">
    <property type="term" value="P:dihydrofolate metabolic process"/>
    <property type="evidence" value="ECO:0007669"/>
    <property type="project" value="TreeGrafter"/>
</dbReference>
<dbReference type="UniPathway" id="UPA00077">
    <property type="reaction ID" value="UER00158"/>
</dbReference>
<comment type="similarity">
    <text evidence="2 8">Belongs to the dihydrofolate reductase family.</text>
</comment>